<dbReference type="Gene3D" id="3.80.10.10">
    <property type="entry name" value="Ribonuclease Inhibitor"/>
    <property type="match status" value="2"/>
</dbReference>
<proteinExistence type="predicted"/>
<organism evidence="4 5">
    <name type="scientific">Paralvinella palmiformis</name>
    <dbReference type="NCBI Taxonomy" id="53620"/>
    <lineage>
        <taxon>Eukaryota</taxon>
        <taxon>Metazoa</taxon>
        <taxon>Spiralia</taxon>
        <taxon>Lophotrochozoa</taxon>
        <taxon>Annelida</taxon>
        <taxon>Polychaeta</taxon>
        <taxon>Sedentaria</taxon>
        <taxon>Canalipalpata</taxon>
        <taxon>Terebellida</taxon>
        <taxon>Terebelliformia</taxon>
        <taxon>Alvinellidae</taxon>
        <taxon>Paralvinella</taxon>
    </lineage>
</organism>
<keyword evidence="3" id="KW-0472">Membrane</keyword>
<accession>A0AAD9JHV1</accession>
<name>A0AAD9JHV1_9ANNE</name>
<keyword evidence="5" id="KW-1185">Reference proteome</keyword>
<dbReference type="SMART" id="SM00369">
    <property type="entry name" value="LRR_TYP"/>
    <property type="match status" value="3"/>
</dbReference>
<dbReference type="InterPro" id="IPR001611">
    <property type="entry name" value="Leu-rich_rpt"/>
</dbReference>
<comment type="caution">
    <text evidence="4">The sequence shown here is derived from an EMBL/GenBank/DDBJ whole genome shotgun (WGS) entry which is preliminary data.</text>
</comment>
<dbReference type="Proteomes" id="UP001208570">
    <property type="component" value="Unassembled WGS sequence"/>
</dbReference>
<protein>
    <submittedName>
        <fullName evidence="4">Uncharacterized protein</fullName>
    </submittedName>
</protein>
<dbReference type="SUPFAM" id="SSF52058">
    <property type="entry name" value="L domain-like"/>
    <property type="match status" value="1"/>
</dbReference>
<keyword evidence="2" id="KW-0677">Repeat</keyword>
<keyword evidence="1" id="KW-0433">Leucine-rich repeat</keyword>
<sequence>MDWVIYIIVFASSVAISVTPATGMIYYVRTSKNITIYPHDIPLDAEKIIINSTGIDHVDYIEAFPNLTSYQIKDNMISTFPDLSNVSATLVELVVSGTLIESIALNAVATMPALKQLDIGFNRLTQLPDLTAVFPALGTLNVNCNKLVSMGQTSATTLCMDGNKMTALPDLSNVLDTFLSLNISNNNITSLQEGAIPLMPRCYYLNLNNNKLSTFPDLTNLIGLISLDLSSNQIRTIPNLPPLSLLATFKLNRNNLTAFPNLVSIADSLLRLYIDENDIVDFPDELLVPLSRLRSLSMGRRDGGAIYLPNFCLIRPTNPPLSLTFAEGSMIHCDLNALYAKLAQQTGSIQISSTVLCASPAHLVGRNFDDLTTDDLWPKQTGNMQRIFTKLSTRWACPMSVKLPVPVRQRAGCAVLCLQQPGCLMFSYVTNWCVTTNISSLMNMVDIEQHPDWYIMST</sequence>
<dbReference type="PANTHER" id="PTHR45617">
    <property type="entry name" value="LEUCINE RICH REPEAT FAMILY PROTEIN"/>
    <property type="match status" value="1"/>
</dbReference>
<reference evidence="4" key="1">
    <citation type="journal article" date="2023" name="Mol. Biol. Evol.">
        <title>Third-Generation Sequencing Reveals the Adaptive Role of the Epigenome in Three Deep-Sea Polychaetes.</title>
        <authorList>
            <person name="Perez M."/>
            <person name="Aroh O."/>
            <person name="Sun Y."/>
            <person name="Lan Y."/>
            <person name="Juniper S.K."/>
            <person name="Young C.R."/>
            <person name="Angers B."/>
            <person name="Qian P.Y."/>
        </authorList>
    </citation>
    <scope>NUCLEOTIDE SEQUENCE</scope>
    <source>
        <strain evidence="4">P08H-3</strain>
    </source>
</reference>
<evidence type="ECO:0000313" key="4">
    <source>
        <dbReference type="EMBL" id="KAK2152961.1"/>
    </source>
</evidence>
<keyword evidence="3" id="KW-1133">Transmembrane helix</keyword>
<evidence type="ECO:0000256" key="1">
    <source>
        <dbReference type="ARBA" id="ARBA00022614"/>
    </source>
</evidence>
<dbReference type="EMBL" id="JAODUP010000313">
    <property type="protein sequence ID" value="KAK2152961.1"/>
    <property type="molecule type" value="Genomic_DNA"/>
</dbReference>
<dbReference type="InterPro" id="IPR032675">
    <property type="entry name" value="LRR_dom_sf"/>
</dbReference>
<evidence type="ECO:0000256" key="3">
    <source>
        <dbReference type="SAM" id="Phobius"/>
    </source>
</evidence>
<gene>
    <name evidence="4" type="ORF">LSH36_313g02027</name>
</gene>
<evidence type="ECO:0000256" key="2">
    <source>
        <dbReference type="ARBA" id="ARBA00022737"/>
    </source>
</evidence>
<feature type="transmembrane region" description="Helical" evidence="3">
    <location>
        <begin position="6"/>
        <end position="28"/>
    </location>
</feature>
<dbReference type="InterPro" id="IPR003591">
    <property type="entry name" value="Leu-rich_rpt_typical-subtyp"/>
</dbReference>
<dbReference type="AlphaFoldDB" id="A0AAD9JHV1"/>
<evidence type="ECO:0000313" key="5">
    <source>
        <dbReference type="Proteomes" id="UP001208570"/>
    </source>
</evidence>
<dbReference type="SMART" id="SM00364">
    <property type="entry name" value="LRR_BAC"/>
    <property type="match status" value="7"/>
</dbReference>
<dbReference type="PROSITE" id="PS51450">
    <property type="entry name" value="LRR"/>
    <property type="match status" value="2"/>
</dbReference>
<keyword evidence="3" id="KW-0812">Transmembrane</keyword>